<keyword evidence="1" id="KW-0472">Membrane</keyword>
<evidence type="ECO:0000256" key="1">
    <source>
        <dbReference type="SAM" id="Phobius"/>
    </source>
</evidence>
<protein>
    <submittedName>
        <fullName evidence="2">Uncharacterized protein</fullName>
    </submittedName>
</protein>
<keyword evidence="3" id="KW-1185">Reference proteome</keyword>
<dbReference type="EMBL" id="JYDH01000221">
    <property type="protein sequence ID" value="KRY28058.1"/>
    <property type="molecule type" value="Genomic_DNA"/>
</dbReference>
<evidence type="ECO:0000313" key="3">
    <source>
        <dbReference type="Proteomes" id="UP000054776"/>
    </source>
</evidence>
<evidence type="ECO:0000313" key="2">
    <source>
        <dbReference type="EMBL" id="KRY28058.1"/>
    </source>
</evidence>
<comment type="caution">
    <text evidence="2">The sequence shown here is derived from an EMBL/GenBank/DDBJ whole genome shotgun (WGS) entry which is preliminary data.</text>
</comment>
<name>A0A0V1ATT5_TRISP</name>
<dbReference type="Proteomes" id="UP000054776">
    <property type="component" value="Unassembled WGS sequence"/>
</dbReference>
<accession>A0A0V1ATT5</accession>
<reference evidence="2 3" key="1">
    <citation type="submission" date="2015-01" db="EMBL/GenBank/DDBJ databases">
        <title>Evolution of Trichinella species and genotypes.</title>
        <authorList>
            <person name="Korhonen P.K."/>
            <person name="Edoardo P."/>
            <person name="Giuseppe L.R."/>
            <person name="Gasser R.B."/>
        </authorList>
    </citation>
    <scope>NUCLEOTIDE SEQUENCE [LARGE SCALE GENOMIC DNA]</scope>
    <source>
        <strain evidence="2">ISS3</strain>
    </source>
</reference>
<proteinExistence type="predicted"/>
<sequence length="117" mass="13133">MESQLSEQSVSDHAANLSQLGGQLLPMRQSEMLLTAQLPRLIEPHRSDITPVTVQFRRDLGQQTQTTLCAVATVIRLPLRVLHVLLFALWLWLGIVCLSKILTANYLYSLAKNQVVL</sequence>
<feature type="transmembrane region" description="Helical" evidence="1">
    <location>
        <begin position="84"/>
        <end position="108"/>
    </location>
</feature>
<keyword evidence="1" id="KW-1133">Transmembrane helix</keyword>
<dbReference type="AlphaFoldDB" id="A0A0V1ATT5"/>
<dbReference type="InParanoid" id="A0A0V1ATT5"/>
<dbReference type="OrthoDB" id="5933800at2759"/>
<organism evidence="2 3">
    <name type="scientific">Trichinella spiralis</name>
    <name type="common">Trichina worm</name>
    <dbReference type="NCBI Taxonomy" id="6334"/>
    <lineage>
        <taxon>Eukaryota</taxon>
        <taxon>Metazoa</taxon>
        <taxon>Ecdysozoa</taxon>
        <taxon>Nematoda</taxon>
        <taxon>Enoplea</taxon>
        <taxon>Dorylaimia</taxon>
        <taxon>Trichinellida</taxon>
        <taxon>Trichinellidae</taxon>
        <taxon>Trichinella</taxon>
    </lineage>
</organism>
<gene>
    <name evidence="2" type="ORF">T01_8922</name>
</gene>
<keyword evidence="1" id="KW-0812">Transmembrane</keyword>